<dbReference type="SUPFAM" id="SSF51735">
    <property type="entry name" value="NAD(P)-binding Rossmann-fold domains"/>
    <property type="match status" value="1"/>
</dbReference>
<evidence type="ECO:0000256" key="9">
    <source>
        <dbReference type="ARBA" id="ARBA00023277"/>
    </source>
</evidence>
<comment type="similarity">
    <text evidence="4 10">Belongs to the NAD(P)-dependent epimerase/dehydratase family.</text>
</comment>
<sequence>MQQILIIGGAGYIGSHMAKQLANNGYRVTILDNLSTGHKQLAQYGKLVVGDLADTNLLENLFSNNTFSGVMHFAASSLVGESMVEPAKYYRNNVANTLNLLDVMVRHGVKNFIFSSTAATFGEPEYTPIDERHPQNPINPYGASKLMVERILQDYASAYGLNSVCLRYFNACGADPAGELGECHEPETHLIPLVLQAASGRRECIKVFGRDYATDDGTCVRDYIHVEDLCSAHGLALQQLLSQHIQGAQAYNLGNGLGFSVQQIIDAAIKVVAEQGYQLKVEEAERRAGDPAVLVADATRAKTELGWQPKFDSIDTIIRHAWQWELKQASPRNR</sequence>
<evidence type="ECO:0000259" key="11">
    <source>
        <dbReference type="Pfam" id="PF16363"/>
    </source>
</evidence>
<dbReference type="PANTHER" id="PTHR43725">
    <property type="entry name" value="UDP-GLUCOSE 4-EPIMERASE"/>
    <property type="match status" value="1"/>
</dbReference>
<dbReference type="EMBL" id="JBGFTR010000021">
    <property type="protein sequence ID" value="MFH7566183.1"/>
    <property type="molecule type" value="Genomic_DNA"/>
</dbReference>
<keyword evidence="9 10" id="KW-0119">Carbohydrate metabolism</keyword>
<dbReference type="EC" id="5.1.3.2" evidence="5 10"/>
<evidence type="ECO:0000256" key="10">
    <source>
        <dbReference type="RuleBase" id="RU366046"/>
    </source>
</evidence>
<comment type="pathway">
    <text evidence="3 10">Carbohydrate metabolism; galactose metabolism.</text>
</comment>
<dbReference type="RefSeq" id="WP_395545725.1">
    <property type="nucleotide sequence ID" value="NZ_JBGFTR010000021.1"/>
</dbReference>
<evidence type="ECO:0000256" key="1">
    <source>
        <dbReference type="ARBA" id="ARBA00000083"/>
    </source>
</evidence>
<dbReference type="CDD" id="cd05247">
    <property type="entry name" value="UDP_G4E_1_SDR_e"/>
    <property type="match status" value="1"/>
</dbReference>
<comment type="cofactor">
    <cofactor evidence="2 10">
        <name>NAD(+)</name>
        <dbReference type="ChEBI" id="CHEBI:57540"/>
    </cofactor>
</comment>
<feature type="domain" description="NAD(P)-binding" evidence="11">
    <location>
        <begin position="5"/>
        <end position="312"/>
    </location>
</feature>
<evidence type="ECO:0000313" key="13">
    <source>
        <dbReference type="Proteomes" id="UP001610706"/>
    </source>
</evidence>
<dbReference type="Gene3D" id="3.40.50.720">
    <property type="entry name" value="NAD(P)-binding Rossmann-like Domain"/>
    <property type="match status" value="1"/>
</dbReference>
<dbReference type="NCBIfam" id="TIGR01179">
    <property type="entry name" value="galE"/>
    <property type="match status" value="1"/>
</dbReference>
<dbReference type="PANTHER" id="PTHR43725:SF53">
    <property type="entry name" value="UDP-ARABINOSE 4-EPIMERASE 1"/>
    <property type="match status" value="1"/>
</dbReference>
<dbReference type="InterPro" id="IPR005886">
    <property type="entry name" value="UDP_G4E"/>
</dbReference>
<dbReference type="Proteomes" id="UP001610706">
    <property type="component" value="Unassembled WGS sequence"/>
</dbReference>
<evidence type="ECO:0000256" key="7">
    <source>
        <dbReference type="ARBA" id="ARBA00023027"/>
    </source>
</evidence>
<evidence type="ECO:0000256" key="8">
    <source>
        <dbReference type="ARBA" id="ARBA00023235"/>
    </source>
</evidence>
<dbReference type="Pfam" id="PF16363">
    <property type="entry name" value="GDP_Man_Dehyd"/>
    <property type="match status" value="1"/>
</dbReference>
<dbReference type="InterPro" id="IPR036291">
    <property type="entry name" value="NAD(P)-bd_dom_sf"/>
</dbReference>
<evidence type="ECO:0000313" key="12">
    <source>
        <dbReference type="EMBL" id="MFH7566183.1"/>
    </source>
</evidence>
<evidence type="ECO:0000256" key="2">
    <source>
        <dbReference type="ARBA" id="ARBA00001911"/>
    </source>
</evidence>
<comment type="caution">
    <text evidence="12">The sequence shown here is derived from an EMBL/GenBank/DDBJ whole genome shotgun (WGS) entry which is preliminary data.</text>
</comment>
<name>A0ABW7P3X5_9GAMM</name>
<reference evidence="12 13" key="1">
    <citation type="submission" date="2024-08" db="EMBL/GenBank/DDBJ databases">
        <title>Oceanimonas smirnovii Genome sequencing and assembly.</title>
        <authorList>
            <person name="Tang B."/>
        </authorList>
    </citation>
    <scope>NUCLEOTIDE SEQUENCE [LARGE SCALE GENOMIC DNA]</scope>
    <source>
        <strain evidence="12 13">OS2020-119</strain>
    </source>
</reference>
<protein>
    <recommendedName>
        <fullName evidence="6 10">UDP-glucose 4-epimerase</fullName>
        <ecNumber evidence="5 10">5.1.3.2</ecNumber>
    </recommendedName>
</protein>
<proteinExistence type="inferred from homology"/>
<keyword evidence="8 10" id="KW-0413">Isomerase</keyword>
<dbReference type="InterPro" id="IPR016040">
    <property type="entry name" value="NAD(P)-bd_dom"/>
</dbReference>
<accession>A0ABW7P3X5</accession>
<evidence type="ECO:0000256" key="6">
    <source>
        <dbReference type="ARBA" id="ARBA00018569"/>
    </source>
</evidence>
<dbReference type="GO" id="GO:0003978">
    <property type="term" value="F:UDP-glucose 4-epimerase activity"/>
    <property type="evidence" value="ECO:0007669"/>
    <property type="project" value="UniProtKB-EC"/>
</dbReference>
<evidence type="ECO:0000256" key="5">
    <source>
        <dbReference type="ARBA" id="ARBA00013189"/>
    </source>
</evidence>
<keyword evidence="7 10" id="KW-0520">NAD</keyword>
<evidence type="ECO:0000256" key="4">
    <source>
        <dbReference type="ARBA" id="ARBA00007637"/>
    </source>
</evidence>
<comment type="subunit">
    <text evidence="10">Homodimer.</text>
</comment>
<comment type="catalytic activity">
    <reaction evidence="1 10">
        <text>UDP-alpha-D-glucose = UDP-alpha-D-galactose</text>
        <dbReference type="Rhea" id="RHEA:22168"/>
        <dbReference type="ChEBI" id="CHEBI:58885"/>
        <dbReference type="ChEBI" id="CHEBI:66914"/>
        <dbReference type="EC" id="5.1.3.2"/>
    </reaction>
</comment>
<gene>
    <name evidence="12" type="primary">galE</name>
    <name evidence="12" type="ORF">AB9R89_12700</name>
</gene>
<dbReference type="Gene3D" id="3.90.25.10">
    <property type="entry name" value="UDP-galactose 4-epimerase, domain 1"/>
    <property type="match status" value="1"/>
</dbReference>
<organism evidence="12 13">
    <name type="scientific">Oceanimonas smirnovii</name>
    <dbReference type="NCBI Taxonomy" id="264574"/>
    <lineage>
        <taxon>Bacteria</taxon>
        <taxon>Pseudomonadati</taxon>
        <taxon>Pseudomonadota</taxon>
        <taxon>Gammaproteobacteria</taxon>
        <taxon>Aeromonadales</taxon>
        <taxon>Aeromonadaceae</taxon>
        <taxon>Oceanimonas</taxon>
    </lineage>
</organism>
<keyword evidence="13" id="KW-1185">Reference proteome</keyword>
<evidence type="ECO:0000256" key="3">
    <source>
        <dbReference type="ARBA" id="ARBA00004947"/>
    </source>
</evidence>